<dbReference type="InterPro" id="IPR047130">
    <property type="entry name" value="7TM_GPCR_Srsx_nematod"/>
</dbReference>
<proteinExistence type="predicted"/>
<comment type="subcellular location">
    <subcellularLocation>
        <location evidence="1">Membrane</location>
    </subcellularLocation>
</comment>
<evidence type="ECO:0000313" key="7">
    <source>
        <dbReference type="EMBL" id="CDW57465.1"/>
    </source>
</evidence>
<evidence type="ECO:0000256" key="1">
    <source>
        <dbReference type="ARBA" id="ARBA00004370"/>
    </source>
</evidence>
<feature type="transmembrane region" description="Helical" evidence="5">
    <location>
        <begin position="163"/>
        <end position="183"/>
    </location>
</feature>
<keyword evidence="2 5" id="KW-0812">Transmembrane</keyword>
<evidence type="ECO:0000256" key="5">
    <source>
        <dbReference type="SAM" id="Phobius"/>
    </source>
</evidence>
<dbReference type="PROSITE" id="PS50262">
    <property type="entry name" value="G_PROTEIN_RECEP_F1_2"/>
    <property type="match status" value="1"/>
</dbReference>
<dbReference type="OrthoDB" id="10482981at2759"/>
<keyword evidence="3 5" id="KW-1133">Transmembrane helix</keyword>
<feature type="domain" description="G-protein coupled receptors family 1 profile" evidence="6">
    <location>
        <begin position="1"/>
        <end position="151"/>
    </location>
</feature>
<dbReference type="Gene3D" id="1.20.1070.10">
    <property type="entry name" value="Rhodopsin 7-helix transmembrane proteins"/>
    <property type="match status" value="1"/>
</dbReference>
<feature type="transmembrane region" description="Helical" evidence="5">
    <location>
        <begin position="85"/>
        <end position="108"/>
    </location>
</feature>
<dbReference type="Proteomes" id="UP000030665">
    <property type="component" value="Unassembled WGS sequence"/>
</dbReference>
<name>A0A077ZFL8_TRITR</name>
<keyword evidence="4 5" id="KW-0472">Membrane</keyword>
<accession>A0A077ZFL8</accession>
<reference evidence="7" key="2">
    <citation type="submission" date="2014-03" db="EMBL/GenBank/DDBJ databases">
        <title>The whipworm genome and dual-species transcriptomics of an intimate host-pathogen interaction.</title>
        <authorList>
            <person name="Foth B.J."/>
            <person name="Tsai I.J."/>
            <person name="Reid A.J."/>
            <person name="Bancroft A.J."/>
            <person name="Nichol S."/>
            <person name="Tracey A."/>
            <person name="Holroyd N."/>
            <person name="Cotton J.A."/>
            <person name="Stanley E.J."/>
            <person name="Zarowiecki M."/>
            <person name="Liu J.Z."/>
            <person name="Huckvale T."/>
            <person name="Cooper P.J."/>
            <person name="Grencis R.K."/>
            <person name="Berriman M."/>
        </authorList>
    </citation>
    <scope>NUCLEOTIDE SEQUENCE [LARGE SCALE GENOMIC DNA]</scope>
</reference>
<evidence type="ECO:0000256" key="4">
    <source>
        <dbReference type="ARBA" id="ARBA00023136"/>
    </source>
</evidence>
<dbReference type="SUPFAM" id="SSF81321">
    <property type="entry name" value="Family A G protein-coupled receptor-like"/>
    <property type="match status" value="1"/>
</dbReference>
<evidence type="ECO:0000256" key="3">
    <source>
        <dbReference type="ARBA" id="ARBA00022989"/>
    </source>
</evidence>
<evidence type="ECO:0000313" key="8">
    <source>
        <dbReference type="Proteomes" id="UP000030665"/>
    </source>
</evidence>
<reference evidence="7" key="1">
    <citation type="submission" date="2014-01" db="EMBL/GenBank/DDBJ databases">
        <authorList>
            <person name="Aslett M."/>
        </authorList>
    </citation>
    <scope>NUCLEOTIDE SEQUENCE</scope>
</reference>
<feature type="transmembrane region" description="Helical" evidence="5">
    <location>
        <begin position="129"/>
        <end position="151"/>
    </location>
</feature>
<dbReference type="InterPro" id="IPR017452">
    <property type="entry name" value="GPCR_Rhodpsn_7TM"/>
</dbReference>
<organism evidence="7 8">
    <name type="scientific">Trichuris trichiura</name>
    <name type="common">Whipworm</name>
    <name type="synonym">Trichocephalus trichiurus</name>
    <dbReference type="NCBI Taxonomy" id="36087"/>
    <lineage>
        <taxon>Eukaryota</taxon>
        <taxon>Metazoa</taxon>
        <taxon>Ecdysozoa</taxon>
        <taxon>Nematoda</taxon>
        <taxon>Enoplea</taxon>
        <taxon>Dorylaimia</taxon>
        <taxon>Trichinellida</taxon>
        <taxon>Trichuridae</taxon>
        <taxon>Trichuris</taxon>
    </lineage>
</organism>
<evidence type="ECO:0000259" key="6">
    <source>
        <dbReference type="PROSITE" id="PS50262"/>
    </source>
</evidence>
<protein>
    <recommendedName>
        <fullName evidence="6">G-protein coupled receptors family 1 profile domain-containing protein</fullName>
    </recommendedName>
</protein>
<dbReference type="PANTHER" id="PTHR23360">
    <property type="entry name" value="G-PROTEIN COUPLED RECEPTORS FAMILY 1 PROFILE DOMAIN-CONTAINING PROTEIN-RELATED"/>
    <property type="match status" value="1"/>
</dbReference>
<gene>
    <name evidence="7" type="ORF">TTRE_0000575701</name>
</gene>
<dbReference type="AlphaFoldDB" id="A0A077ZFL8"/>
<keyword evidence="8" id="KW-1185">Reference proteome</keyword>
<dbReference type="EMBL" id="HG806168">
    <property type="protein sequence ID" value="CDW57465.1"/>
    <property type="molecule type" value="Genomic_DNA"/>
</dbReference>
<feature type="transmembrane region" description="Helical" evidence="5">
    <location>
        <begin position="38"/>
        <end position="58"/>
    </location>
</feature>
<evidence type="ECO:0000256" key="2">
    <source>
        <dbReference type="ARBA" id="ARBA00022692"/>
    </source>
</evidence>
<sequence>MFDIGEKLESVVIVIMGVDRLMAIVNNELYRKFTTKHLMILLFISVLLLLCIHASLVFQGCTAESRSVSSQCFDFEVFPIDFLLFHQWTVVTAPYVSIILYMVIYSYLWCNRSNECTIRSIQMKREVQVLKRLTFLITSSFLFYALPLSVVLCCQDVIGALDVYIWSLASWSLATQVLIYCWYNKEINKTVKTLLKLQQCRGRKIEPSCSQVNRTTMFQEE</sequence>
<dbReference type="GO" id="GO:0016020">
    <property type="term" value="C:membrane"/>
    <property type="evidence" value="ECO:0007669"/>
    <property type="project" value="UniProtKB-SubCell"/>
</dbReference>